<dbReference type="Gene3D" id="2.60.40.1820">
    <property type="match status" value="1"/>
</dbReference>
<dbReference type="Proteomes" id="UP000294850">
    <property type="component" value="Unassembled WGS sequence"/>
</dbReference>
<evidence type="ECO:0000313" key="2">
    <source>
        <dbReference type="EMBL" id="TDE15288.1"/>
    </source>
</evidence>
<evidence type="ECO:0000259" key="1">
    <source>
        <dbReference type="Pfam" id="PF03168"/>
    </source>
</evidence>
<accession>A0A4V2Z452</accession>
<gene>
    <name evidence="2" type="ORF">E0F88_12250</name>
</gene>
<dbReference type="Pfam" id="PF03168">
    <property type="entry name" value="LEA_2"/>
    <property type="match status" value="1"/>
</dbReference>
<evidence type="ECO:0000313" key="3">
    <source>
        <dbReference type="Proteomes" id="UP000294850"/>
    </source>
</evidence>
<comment type="caution">
    <text evidence="2">The sequence shown here is derived from an EMBL/GenBank/DDBJ whole genome shotgun (WGS) entry which is preliminary data.</text>
</comment>
<dbReference type="SUPFAM" id="SSF117070">
    <property type="entry name" value="LEA14-like"/>
    <property type="match status" value="1"/>
</dbReference>
<dbReference type="RefSeq" id="WP_131958551.1">
    <property type="nucleotide sequence ID" value="NZ_SMFL01000004.1"/>
</dbReference>
<keyword evidence="3" id="KW-1185">Reference proteome</keyword>
<name>A0A4V2Z452_9BACT</name>
<organism evidence="2 3">
    <name type="scientific">Dyadobacter psychrotolerans</name>
    <dbReference type="NCBI Taxonomy" id="2541721"/>
    <lineage>
        <taxon>Bacteria</taxon>
        <taxon>Pseudomonadati</taxon>
        <taxon>Bacteroidota</taxon>
        <taxon>Cytophagia</taxon>
        <taxon>Cytophagales</taxon>
        <taxon>Spirosomataceae</taxon>
        <taxon>Dyadobacter</taxon>
    </lineage>
</organism>
<dbReference type="InterPro" id="IPR004864">
    <property type="entry name" value="LEA_2"/>
</dbReference>
<feature type="domain" description="Late embryogenesis abundant protein LEA-2 subgroup" evidence="1">
    <location>
        <begin position="55"/>
        <end position="148"/>
    </location>
</feature>
<dbReference type="EMBL" id="SMFL01000004">
    <property type="protein sequence ID" value="TDE15288.1"/>
    <property type="molecule type" value="Genomic_DNA"/>
</dbReference>
<sequence>MKKEKKILITACIVALVFVILQKRRAFQSLSLTPGLPRNFRIQGINEIFFELPIRAFNASDGTLNIGSIDLLIWVENQNIGQAYFSSSQKILPYGPSELRTIVRTSFTSLAAAIPGFANGLKDQVLDIRLKGRLNVEGFYVNVDIPVSFNLPRLR</sequence>
<proteinExistence type="predicted"/>
<protein>
    <recommendedName>
        <fullName evidence="1">Late embryogenesis abundant protein LEA-2 subgroup domain-containing protein</fullName>
    </recommendedName>
</protein>
<dbReference type="AlphaFoldDB" id="A0A4V2Z452"/>
<reference evidence="2 3" key="1">
    <citation type="submission" date="2019-03" db="EMBL/GenBank/DDBJ databases">
        <title>Dyadobacter AR-3-6 sp. nov., isolated from arctic soil.</title>
        <authorList>
            <person name="Chaudhary D.K."/>
        </authorList>
    </citation>
    <scope>NUCLEOTIDE SEQUENCE [LARGE SCALE GENOMIC DNA]</scope>
    <source>
        <strain evidence="2 3">AR-3-6</strain>
    </source>
</reference>